<evidence type="ECO:0000259" key="1">
    <source>
        <dbReference type="Pfam" id="PF13471"/>
    </source>
</evidence>
<sequence>MGYRLRSDLTYCEVSDRLVFLDLVADRYFCLSPRLEAGFRSILSGAADAQRNDDAAPLLLSGLLTEVPGPTKVAPCLLANPARISLLDAPRDAARPLAIGMLAGGIALARFALRIGRLHQTITGLSERKAAIGDTRNIDAAAMRDLASQFARTARLTQAHDRCLPRSLALARYALARGWPVDLVMGIHLRPFAAHCWVQAGTDLLNDRLDNVRPFTPILVV</sequence>
<dbReference type="InterPro" id="IPR053521">
    <property type="entry name" value="McjB-like"/>
</dbReference>
<evidence type="ECO:0000313" key="2">
    <source>
        <dbReference type="EMBL" id="PZQ50529.1"/>
    </source>
</evidence>
<comment type="caution">
    <text evidence="2">The sequence shown here is derived from an EMBL/GenBank/DDBJ whole genome shotgun (WGS) entry which is preliminary data.</text>
</comment>
<organism evidence="2 3">
    <name type="scientific">Novosphingobium pentaromativorans</name>
    <dbReference type="NCBI Taxonomy" id="205844"/>
    <lineage>
        <taxon>Bacteria</taxon>
        <taxon>Pseudomonadati</taxon>
        <taxon>Pseudomonadota</taxon>
        <taxon>Alphaproteobacteria</taxon>
        <taxon>Sphingomonadales</taxon>
        <taxon>Sphingomonadaceae</taxon>
        <taxon>Novosphingobium</taxon>
    </lineage>
</organism>
<proteinExistence type="predicted"/>
<dbReference type="Proteomes" id="UP000249082">
    <property type="component" value="Unassembled WGS sequence"/>
</dbReference>
<protein>
    <submittedName>
        <fullName evidence="2">Lasso peptide biosynthesis B2 protein</fullName>
    </submittedName>
</protein>
<gene>
    <name evidence="2" type="ORF">DI555_22870</name>
</gene>
<reference evidence="2 3" key="1">
    <citation type="submission" date="2017-08" db="EMBL/GenBank/DDBJ databases">
        <title>Infants hospitalized years apart are colonized by the same room-sourced microbial strains.</title>
        <authorList>
            <person name="Brooks B."/>
            <person name="Olm M.R."/>
            <person name="Firek B.A."/>
            <person name="Baker R."/>
            <person name="Thomas B.C."/>
            <person name="Morowitz M.J."/>
            <person name="Banfield J.F."/>
        </authorList>
    </citation>
    <scope>NUCLEOTIDE SEQUENCE [LARGE SCALE GENOMIC DNA]</scope>
    <source>
        <strain evidence="2">S2_005_002_R2_33</strain>
    </source>
</reference>
<accession>A0A2W5NE46</accession>
<dbReference type="Pfam" id="PF13471">
    <property type="entry name" value="Transglut_core3"/>
    <property type="match status" value="1"/>
</dbReference>
<dbReference type="EMBL" id="QFPX01000038">
    <property type="protein sequence ID" value="PZQ50529.1"/>
    <property type="molecule type" value="Genomic_DNA"/>
</dbReference>
<dbReference type="NCBIfam" id="NF033537">
    <property type="entry name" value="lasso_biosyn_B2"/>
    <property type="match status" value="1"/>
</dbReference>
<feature type="domain" description="Microcin J25-processing protein McjB C-terminal" evidence="1">
    <location>
        <begin position="110"/>
        <end position="219"/>
    </location>
</feature>
<name>A0A2W5NE46_9SPHN</name>
<dbReference type="InterPro" id="IPR032708">
    <property type="entry name" value="McjB_C"/>
</dbReference>
<evidence type="ECO:0000313" key="3">
    <source>
        <dbReference type="Proteomes" id="UP000249082"/>
    </source>
</evidence>
<dbReference type="AlphaFoldDB" id="A0A2W5NE46"/>